<evidence type="ECO:0000256" key="11">
    <source>
        <dbReference type="ARBA" id="ARBA00023004"/>
    </source>
</evidence>
<evidence type="ECO:0000313" key="20">
    <source>
        <dbReference type="Proteomes" id="UP000572635"/>
    </source>
</evidence>
<keyword evidence="8" id="KW-0808">Transferase</keyword>
<accession>A0A7W8QIQ6</accession>
<evidence type="ECO:0000256" key="17">
    <source>
        <dbReference type="SAM" id="Phobius"/>
    </source>
</evidence>
<dbReference type="Gene3D" id="3.30.565.10">
    <property type="entry name" value="Histidine kinase-like ATPase, C-terminal domain"/>
    <property type="match status" value="1"/>
</dbReference>
<evidence type="ECO:0000256" key="12">
    <source>
        <dbReference type="ARBA" id="ARBA00023012"/>
    </source>
</evidence>
<organism evidence="19 20">
    <name type="scientific">Nocardiopsis composta</name>
    <dbReference type="NCBI Taxonomy" id="157465"/>
    <lineage>
        <taxon>Bacteria</taxon>
        <taxon>Bacillati</taxon>
        <taxon>Actinomycetota</taxon>
        <taxon>Actinomycetes</taxon>
        <taxon>Streptosporangiales</taxon>
        <taxon>Nocardiopsidaceae</taxon>
        <taxon>Nocardiopsis</taxon>
    </lineage>
</organism>
<dbReference type="Pfam" id="PF02518">
    <property type="entry name" value="HATPase_c"/>
    <property type="match status" value="1"/>
</dbReference>
<feature type="domain" description="Histidine kinase" evidence="18">
    <location>
        <begin position="318"/>
        <end position="409"/>
    </location>
</feature>
<evidence type="ECO:0000256" key="10">
    <source>
        <dbReference type="ARBA" id="ARBA00022777"/>
    </source>
</evidence>
<keyword evidence="17" id="KW-1133">Transmembrane helix</keyword>
<dbReference type="PROSITE" id="PS50109">
    <property type="entry name" value="HIS_KIN"/>
    <property type="match status" value="1"/>
</dbReference>
<evidence type="ECO:0000256" key="13">
    <source>
        <dbReference type="ARBA" id="ARBA00023014"/>
    </source>
</evidence>
<comment type="subcellular location">
    <subcellularLocation>
        <location evidence="3">Cytoplasm</location>
    </subcellularLocation>
</comment>
<keyword evidence="10 19" id="KW-0418">Kinase</keyword>
<keyword evidence="20" id="KW-1185">Reference proteome</keyword>
<dbReference type="RefSeq" id="WP_184390572.1">
    <property type="nucleotide sequence ID" value="NZ_BAAAJD010000007.1"/>
</dbReference>
<dbReference type="GO" id="GO:0046983">
    <property type="term" value="F:protein dimerization activity"/>
    <property type="evidence" value="ECO:0007669"/>
    <property type="project" value="InterPro"/>
</dbReference>
<comment type="function">
    <text evidence="14">Member of the two-component regulatory system NreB/NreC involved in the control of dissimilatory nitrate/nitrite reduction in response to oxygen. NreB functions as a direct oxygen sensor histidine kinase which is autophosphorylated, in the absence of oxygen, probably at the conserved histidine residue, and transfers its phosphate group probably to a conserved aspartate residue of NreC. NreB/NreC activates the expression of the nitrate (narGHJI) and nitrite (nir) reductase operons, as well as the putative nitrate transporter gene narT.</text>
</comment>
<feature type="transmembrane region" description="Helical" evidence="17">
    <location>
        <begin position="91"/>
        <end position="123"/>
    </location>
</feature>
<evidence type="ECO:0000259" key="18">
    <source>
        <dbReference type="PROSITE" id="PS50109"/>
    </source>
</evidence>
<dbReference type="Pfam" id="PF07730">
    <property type="entry name" value="HisKA_3"/>
    <property type="match status" value="1"/>
</dbReference>
<dbReference type="PANTHER" id="PTHR24421:SF62">
    <property type="entry name" value="SENSORY TRANSDUCTION HISTIDINE KINASE"/>
    <property type="match status" value="1"/>
</dbReference>
<evidence type="ECO:0000256" key="4">
    <source>
        <dbReference type="ARBA" id="ARBA00012438"/>
    </source>
</evidence>
<feature type="transmembrane region" description="Helical" evidence="17">
    <location>
        <begin position="65"/>
        <end position="85"/>
    </location>
</feature>
<evidence type="ECO:0000256" key="16">
    <source>
        <dbReference type="SAM" id="MobiDB-lite"/>
    </source>
</evidence>
<evidence type="ECO:0000256" key="6">
    <source>
        <dbReference type="ARBA" id="ARBA00022485"/>
    </source>
</evidence>
<evidence type="ECO:0000256" key="3">
    <source>
        <dbReference type="ARBA" id="ARBA00004496"/>
    </source>
</evidence>
<evidence type="ECO:0000256" key="7">
    <source>
        <dbReference type="ARBA" id="ARBA00022490"/>
    </source>
</evidence>
<dbReference type="AlphaFoldDB" id="A0A7W8QIQ6"/>
<dbReference type="InterPro" id="IPR017205">
    <property type="entry name" value="Sig_transdc_His_kinase_ChrS"/>
</dbReference>
<comment type="cofactor">
    <cofactor evidence="2">
        <name>[4Fe-4S] cluster</name>
        <dbReference type="ChEBI" id="CHEBI:49883"/>
    </cofactor>
</comment>
<dbReference type="GO" id="GO:0016020">
    <property type="term" value="C:membrane"/>
    <property type="evidence" value="ECO:0007669"/>
    <property type="project" value="InterPro"/>
</dbReference>
<gene>
    <name evidence="19" type="ORF">HDA36_001321</name>
</gene>
<feature type="compositionally biased region" description="Low complexity" evidence="16">
    <location>
        <begin position="1"/>
        <end position="15"/>
    </location>
</feature>
<reference evidence="19 20" key="1">
    <citation type="submission" date="2020-08" db="EMBL/GenBank/DDBJ databases">
        <title>Sequencing the genomes of 1000 actinobacteria strains.</title>
        <authorList>
            <person name="Klenk H.-P."/>
        </authorList>
    </citation>
    <scope>NUCLEOTIDE SEQUENCE [LARGE SCALE GENOMIC DNA]</scope>
    <source>
        <strain evidence="19 20">DSM 44551</strain>
    </source>
</reference>
<evidence type="ECO:0000256" key="2">
    <source>
        <dbReference type="ARBA" id="ARBA00001966"/>
    </source>
</evidence>
<dbReference type="PANTHER" id="PTHR24421">
    <property type="entry name" value="NITRATE/NITRITE SENSOR PROTEIN NARX-RELATED"/>
    <property type="match status" value="1"/>
</dbReference>
<dbReference type="SUPFAM" id="SSF55874">
    <property type="entry name" value="ATPase domain of HSP90 chaperone/DNA topoisomerase II/histidine kinase"/>
    <property type="match status" value="1"/>
</dbReference>
<dbReference type="PIRSF" id="PIRSF037434">
    <property type="entry name" value="STHK_ChrS"/>
    <property type="match status" value="1"/>
</dbReference>
<comment type="caution">
    <text evidence="19">The sequence shown here is derived from an EMBL/GenBank/DDBJ whole genome shotgun (WGS) entry which is preliminary data.</text>
</comment>
<keyword evidence="7" id="KW-0963">Cytoplasm</keyword>
<keyword evidence="17" id="KW-0472">Membrane</keyword>
<dbReference type="InterPro" id="IPR005467">
    <property type="entry name" value="His_kinase_dom"/>
</dbReference>
<dbReference type="InterPro" id="IPR004358">
    <property type="entry name" value="Sig_transdc_His_kin-like_C"/>
</dbReference>
<name>A0A7W8QIQ6_9ACTN</name>
<feature type="transmembrane region" description="Helical" evidence="17">
    <location>
        <begin position="155"/>
        <end position="175"/>
    </location>
</feature>
<dbReference type="GO" id="GO:0051539">
    <property type="term" value="F:4 iron, 4 sulfur cluster binding"/>
    <property type="evidence" value="ECO:0007669"/>
    <property type="project" value="UniProtKB-KW"/>
</dbReference>
<dbReference type="GO" id="GO:0005737">
    <property type="term" value="C:cytoplasm"/>
    <property type="evidence" value="ECO:0007669"/>
    <property type="project" value="UniProtKB-SubCell"/>
</dbReference>
<sequence>MSPTDSAPGAGASPAGRGGHGAERDRVGSPRLNAAMHIGFFTVMAASAARLVVRHDLDAHTLASLELAGLVAVLYAAGVLLWGLVHRAALIGWYAAMLVCWIALVLMAPSFGFAAIPLLFLALRLLPTPAAVAVAALLAVGAGGAWALLTNIRDPSVFLVPPAVAGMVTATVIELRRESEGRRRTIDDLLRTRGALAESNRRTGVLEERERLAREIHDTVAQGLSSTGMLLRAADRAWGTDPERARTLVRRAAEGVRDNLDEARAFVQGRGPARLERDSLEEALAGLCSALSAETGVDARFHCEEEVGGLPPEVRAALLRIAQGALANVREHSGADRVVVTLARIGDRVVLDVIDDGAGFDPGAPSPGPGRGRGLASSRARAEELGGELTVESAPGEGTGVSASFPVGEDG</sequence>
<proteinExistence type="predicted"/>
<keyword evidence="12" id="KW-0902">Two-component regulatory system</keyword>
<dbReference type="InterPro" id="IPR036890">
    <property type="entry name" value="HATPase_C_sf"/>
</dbReference>
<dbReference type="GO" id="GO:0000155">
    <property type="term" value="F:phosphorelay sensor kinase activity"/>
    <property type="evidence" value="ECO:0007669"/>
    <property type="project" value="InterPro"/>
</dbReference>
<keyword evidence="17" id="KW-0812">Transmembrane</keyword>
<keyword evidence="9" id="KW-0479">Metal-binding</keyword>
<feature type="region of interest" description="Disordered" evidence="16">
    <location>
        <begin position="1"/>
        <end position="24"/>
    </location>
</feature>
<feature type="transmembrane region" description="Helical" evidence="17">
    <location>
        <begin position="130"/>
        <end position="149"/>
    </location>
</feature>
<feature type="transmembrane region" description="Helical" evidence="17">
    <location>
        <begin position="34"/>
        <end position="53"/>
    </location>
</feature>
<keyword evidence="6" id="KW-0004">4Fe-4S</keyword>
<dbReference type="EMBL" id="JACHDB010000001">
    <property type="protein sequence ID" value="MBB5431237.1"/>
    <property type="molecule type" value="Genomic_DNA"/>
</dbReference>
<dbReference type="PRINTS" id="PR00344">
    <property type="entry name" value="BCTRLSENSOR"/>
</dbReference>
<dbReference type="Gene3D" id="1.20.5.1930">
    <property type="match status" value="1"/>
</dbReference>
<evidence type="ECO:0000256" key="15">
    <source>
        <dbReference type="ARBA" id="ARBA00030800"/>
    </source>
</evidence>
<evidence type="ECO:0000313" key="19">
    <source>
        <dbReference type="EMBL" id="MBB5431237.1"/>
    </source>
</evidence>
<dbReference type="InterPro" id="IPR011712">
    <property type="entry name" value="Sig_transdc_His_kin_sub3_dim/P"/>
</dbReference>
<dbReference type="CDD" id="cd16917">
    <property type="entry name" value="HATPase_UhpB-NarQ-NarX-like"/>
    <property type="match status" value="1"/>
</dbReference>
<dbReference type="SMART" id="SM00387">
    <property type="entry name" value="HATPase_c"/>
    <property type="match status" value="1"/>
</dbReference>
<comment type="catalytic activity">
    <reaction evidence="1">
        <text>ATP + protein L-histidine = ADP + protein N-phospho-L-histidine.</text>
        <dbReference type="EC" id="2.7.13.3"/>
    </reaction>
</comment>
<dbReference type="InterPro" id="IPR050482">
    <property type="entry name" value="Sensor_HK_TwoCompSys"/>
</dbReference>
<dbReference type="InterPro" id="IPR003594">
    <property type="entry name" value="HATPase_dom"/>
</dbReference>
<protein>
    <recommendedName>
        <fullName evidence="5">Oxygen sensor histidine kinase NreB</fullName>
        <ecNumber evidence="4">2.7.13.3</ecNumber>
    </recommendedName>
    <alternativeName>
        <fullName evidence="15">Nitrogen regulation protein B</fullName>
    </alternativeName>
</protein>
<evidence type="ECO:0000256" key="5">
    <source>
        <dbReference type="ARBA" id="ARBA00017322"/>
    </source>
</evidence>
<keyword evidence="13" id="KW-0411">Iron-sulfur</keyword>
<evidence type="ECO:0000256" key="8">
    <source>
        <dbReference type="ARBA" id="ARBA00022679"/>
    </source>
</evidence>
<evidence type="ECO:0000256" key="9">
    <source>
        <dbReference type="ARBA" id="ARBA00022723"/>
    </source>
</evidence>
<feature type="region of interest" description="Disordered" evidence="16">
    <location>
        <begin position="357"/>
        <end position="411"/>
    </location>
</feature>
<evidence type="ECO:0000256" key="14">
    <source>
        <dbReference type="ARBA" id="ARBA00024827"/>
    </source>
</evidence>
<dbReference type="EC" id="2.7.13.3" evidence="4"/>
<evidence type="ECO:0000256" key="1">
    <source>
        <dbReference type="ARBA" id="ARBA00000085"/>
    </source>
</evidence>
<dbReference type="Proteomes" id="UP000572635">
    <property type="component" value="Unassembled WGS sequence"/>
</dbReference>
<dbReference type="GO" id="GO:0046872">
    <property type="term" value="F:metal ion binding"/>
    <property type="evidence" value="ECO:0007669"/>
    <property type="project" value="UniProtKB-KW"/>
</dbReference>
<keyword evidence="11" id="KW-0408">Iron</keyword>